<dbReference type="Pfam" id="PF13456">
    <property type="entry name" value="RVT_3"/>
    <property type="match status" value="1"/>
</dbReference>
<dbReference type="GO" id="GO:0004190">
    <property type="term" value="F:aspartic-type endopeptidase activity"/>
    <property type="evidence" value="ECO:0007669"/>
    <property type="project" value="UniProtKB-KW"/>
</dbReference>
<evidence type="ECO:0000256" key="1">
    <source>
        <dbReference type="ARBA" id="ARBA00022670"/>
    </source>
</evidence>
<dbReference type="InterPro" id="IPR043502">
    <property type="entry name" value="DNA/RNA_pol_sf"/>
</dbReference>
<dbReference type="PANTHER" id="PTHR33064">
    <property type="entry name" value="POL PROTEIN"/>
    <property type="match status" value="1"/>
</dbReference>
<keyword evidence="4" id="KW-0540">Nuclease</keyword>
<dbReference type="InterPro" id="IPR012337">
    <property type="entry name" value="RNaseH-like_sf"/>
</dbReference>
<evidence type="ECO:0000256" key="5">
    <source>
        <dbReference type="ARBA" id="ARBA00022750"/>
    </source>
</evidence>
<dbReference type="Proteomes" id="UP000198211">
    <property type="component" value="Unassembled WGS sequence"/>
</dbReference>
<dbReference type="InterPro" id="IPR041373">
    <property type="entry name" value="RT_RNaseH"/>
</dbReference>
<name>A0A225UQE4_9STRA</name>
<sequence>MQSFLGALNYYSRFIQDFAVYAAALYQLKEEDFEPGGDLSVARQSFARLQQKLGDAPILRHFDRQKEIQVTLFANEWALSSTLMQEHEGEMHPVRFCGRVLKEAEMNYHPAEKEVLALLLLLKTCYTQLAGRTIHVYTRFSTLEWVHTSKSLFGRTTQFAVMLSPWHLVVTRVKEKDCSFAQLLQAGLTSFVDLEDSLATVTPPTKRCSTVRMDPQLLYARLPRSYSGLVVSFDGSAKTEKYSHREATTVNMTEYSGMNNGVQAALDIGATDLAIVGDSRLAIQQSLGVIACKKESLMTQLNRHRELVARLKTVKYLHAVREYNVSADSLATEALENKASNVVSDEPRLAELKSLNRIQEVIYAPITESSADERSVSIAQAQVQTRYLRHMKPSQRSGTVPEPRRKKFFDFVRRDQRQIGGLAVMTRLQAKSKPKHVRFNLGDR</sequence>
<evidence type="ECO:0000256" key="8">
    <source>
        <dbReference type="ARBA" id="ARBA00022918"/>
    </source>
</evidence>
<dbReference type="EMBL" id="NBNE01013292">
    <property type="protein sequence ID" value="OWY95188.1"/>
    <property type="molecule type" value="Genomic_DNA"/>
</dbReference>
<gene>
    <name evidence="11" type="ORF">PHMEG_00034873</name>
</gene>
<evidence type="ECO:0000259" key="10">
    <source>
        <dbReference type="Pfam" id="PF17917"/>
    </source>
</evidence>
<evidence type="ECO:0000313" key="11">
    <source>
        <dbReference type="EMBL" id="OWY95188.1"/>
    </source>
</evidence>
<keyword evidence="12" id="KW-1185">Reference proteome</keyword>
<accession>A0A225UQE4</accession>
<dbReference type="InterPro" id="IPR043128">
    <property type="entry name" value="Rev_trsase/Diguanyl_cyclase"/>
</dbReference>
<dbReference type="GO" id="GO:0006508">
    <property type="term" value="P:proteolysis"/>
    <property type="evidence" value="ECO:0007669"/>
    <property type="project" value="UniProtKB-KW"/>
</dbReference>
<evidence type="ECO:0000259" key="9">
    <source>
        <dbReference type="Pfam" id="PF13456"/>
    </source>
</evidence>
<dbReference type="GO" id="GO:0003676">
    <property type="term" value="F:nucleic acid binding"/>
    <property type="evidence" value="ECO:0007669"/>
    <property type="project" value="InterPro"/>
</dbReference>
<evidence type="ECO:0000256" key="4">
    <source>
        <dbReference type="ARBA" id="ARBA00022722"/>
    </source>
</evidence>
<feature type="domain" description="Reverse transcriptase RNase H-like" evidence="10">
    <location>
        <begin position="63"/>
        <end position="164"/>
    </location>
</feature>
<dbReference type="InterPro" id="IPR002156">
    <property type="entry name" value="RNaseH_domain"/>
</dbReference>
<dbReference type="SUPFAM" id="SSF53098">
    <property type="entry name" value="Ribonuclease H-like"/>
    <property type="match status" value="1"/>
</dbReference>
<keyword evidence="2" id="KW-0808">Transferase</keyword>
<dbReference type="OrthoDB" id="118948at2759"/>
<dbReference type="GO" id="GO:0003964">
    <property type="term" value="F:RNA-directed DNA polymerase activity"/>
    <property type="evidence" value="ECO:0007669"/>
    <property type="project" value="UniProtKB-KW"/>
</dbReference>
<dbReference type="AlphaFoldDB" id="A0A225UQE4"/>
<evidence type="ECO:0000313" key="12">
    <source>
        <dbReference type="Proteomes" id="UP000198211"/>
    </source>
</evidence>
<comment type="caution">
    <text evidence="11">The sequence shown here is derived from an EMBL/GenBank/DDBJ whole genome shotgun (WGS) entry which is preliminary data.</text>
</comment>
<evidence type="ECO:0000256" key="2">
    <source>
        <dbReference type="ARBA" id="ARBA00022679"/>
    </source>
</evidence>
<organism evidence="11 12">
    <name type="scientific">Phytophthora megakarya</name>
    <dbReference type="NCBI Taxonomy" id="4795"/>
    <lineage>
        <taxon>Eukaryota</taxon>
        <taxon>Sar</taxon>
        <taxon>Stramenopiles</taxon>
        <taxon>Oomycota</taxon>
        <taxon>Peronosporomycetes</taxon>
        <taxon>Peronosporales</taxon>
        <taxon>Peronosporaceae</taxon>
        <taxon>Phytophthora</taxon>
    </lineage>
</organism>
<evidence type="ECO:0000256" key="7">
    <source>
        <dbReference type="ARBA" id="ARBA00022801"/>
    </source>
</evidence>
<dbReference type="InterPro" id="IPR051320">
    <property type="entry name" value="Viral_Replic_Matur_Polypro"/>
</dbReference>
<dbReference type="Gene3D" id="3.30.70.270">
    <property type="match status" value="1"/>
</dbReference>
<dbReference type="GO" id="GO:0004523">
    <property type="term" value="F:RNA-DNA hybrid ribonuclease activity"/>
    <property type="evidence" value="ECO:0007669"/>
    <property type="project" value="InterPro"/>
</dbReference>
<keyword evidence="5" id="KW-0064">Aspartyl protease</keyword>
<protein>
    <submittedName>
        <fullName evidence="11">Uncharacterized protein</fullName>
    </submittedName>
</protein>
<evidence type="ECO:0000256" key="3">
    <source>
        <dbReference type="ARBA" id="ARBA00022695"/>
    </source>
</evidence>
<dbReference type="SUPFAM" id="SSF56672">
    <property type="entry name" value="DNA/RNA polymerases"/>
    <property type="match status" value="1"/>
</dbReference>
<keyword evidence="3" id="KW-0548">Nucleotidyltransferase</keyword>
<dbReference type="InterPro" id="IPR036397">
    <property type="entry name" value="RNaseH_sf"/>
</dbReference>
<proteinExistence type="predicted"/>
<dbReference type="Pfam" id="PF17917">
    <property type="entry name" value="RT_RNaseH"/>
    <property type="match status" value="1"/>
</dbReference>
<feature type="domain" description="RNase H type-1" evidence="9">
    <location>
        <begin position="245"/>
        <end position="334"/>
    </location>
</feature>
<dbReference type="PANTHER" id="PTHR33064:SF37">
    <property type="entry name" value="RIBONUCLEASE H"/>
    <property type="match status" value="1"/>
</dbReference>
<dbReference type="Gene3D" id="3.30.420.10">
    <property type="entry name" value="Ribonuclease H-like superfamily/Ribonuclease H"/>
    <property type="match status" value="1"/>
</dbReference>
<keyword evidence="6" id="KW-0255">Endonuclease</keyword>
<reference evidence="12" key="1">
    <citation type="submission" date="2017-03" db="EMBL/GenBank/DDBJ databases">
        <title>Phytopthora megakarya and P. palmivora, two closely related causual agents of cacao black pod achieved similar genome size and gene model numbers by different mechanisms.</title>
        <authorList>
            <person name="Ali S."/>
            <person name="Shao J."/>
            <person name="Larry D.J."/>
            <person name="Kronmiller B."/>
            <person name="Shen D."/>
            <person name="Strem M.D."/>
            <person name="Melnick R.L."/>
            <person name="Guiltinan M.J."/>
            <person name="Tyler B.M."/>
            <person name="Meinhardt L.W."/>
            <person name="Bailey B.A."/>
        </authorList>
    </citation>
    <scope>NUCLEOTIDE SEQUENCE [LARGE SCALE GENOMIC DNA]</scope>
    <source>
        <strain evidence="12">zdho120</strain>
    </source>
</reference>
<keyword evidence="7" id="KW-0378">Hydrolase</keyword>
<keyword evidence="8" id="KW-0695">RNA-directed DNA polymerase</keyword>
<evidence type="ECO:0000256" key="6">
    <source>
        <dbReference type="ARBA" id="ARBA00022759"/>
    </source>
</evidence>
<keyword evidence="1" id="KW-0645">Protease</keyword>